<dbReference type="SMART" id="SM00332">
    <property type="entry name" value="PP2Cc"/>
    <property type="match status" value="1"/>
</dbReference>
<dbReference type="EMBL" id="CAXAMN010008469">
    <property type="protein sequence ID" value="CAK9025332.1"/>
    <property type="molecule type" value="Genomic_DNA"/>
</dbReference>
<dbReference type="PROSITE" id="PS51746">
    <property type="entry name" value="PPM_2"/>
    <property type="match status" value="1"/>
</dbReference>
<dbReference type="PANTHER" id="PTHR43393">
    <property type="entry name" value="CYTOKININ RIBOSIDE 5'-MONOPHOSPHATE PHOSPHORIBOHYDROLASE"/>
    <property type="match status" value="1"/>
</dbReference>
<evidence type="ECO:0000313" key="3">
    <source>
        <dbReference type="EMBL" id="CAK9025332.1"/>
    </source>
</evidence>
<sequence>MASNGELKNVPTIKAYKNPDWLGAPTSRHIRIMCELYEPMKRLDAHSIDNYFIIVGSHLVMHPEDRVKHIAGLEQQLKKITSEEEVEAVQAKLRFAKKMQNMDKFYSMALELGKKLGEWNKERAASGKPSYHVSTGGGPGIMEAANRGAHEAGETTLGFGASRPEWGSLNRYVSEEGAFEFHYFFMRKFWMAYKCMGLVVMPGGFGSLDELFEMLVLLQTKKITHPMPIILLGAEHWKKAINFDYLLECGMLTQSHLDMLVFKDSAEDAFQYLVESVRKAEESGETEQVRTWAGRAYTDDELSRRFESQSGGDEGLMDEEAAKRLVARESQVKTSYLDFGNAPYTFDASGSSPVHLFIDPHFPKQGVLERFDATSGRWEVSATRHGTHPSLQEERFAIRLGAVIPDGADVVLAANGRQKAEVVRGPESLTGTRDSIAATVARLVLRCAWMWVAQETYSLALCSPEDAFEVRPLAGQKGLTCGVDTNAGAKDGQTLLMRMIFIIVSMHHAGIELDCNFQMCFSAGLDGCLVQERNDDRIAAQDLHELGFLTGIFDGHRGGSCAEFAAKQVPANVLSAYRTRAKREGSLVKLSAEKEAALIADSLVDSFEAWLQAAKKKDAQEGSTGIVTLVSHGFTAPVQAVAKLFVAWAGDCRAVPTSPRSLSELWPMDRTPARSGRTSRYALEETPGKVTRATKRPGWTDSEEQPGGRIVKESEGQHKLPVKELKLAEPQVSGKVTEGSKSADEVLKLTIQEGPEGPTFQMDGKTYRVTDMAAMLEVGTISCSTSTKRMSLAEFKRQRAQSKKSEAAIEKAGGLVVRDAHKVWRVGQGTWNISALASSPLFFNILATGSSPHAEDLEIPPSSTRIRLLGAFDPDRDTVPEDWAYMIGSDGIFDALSDQAGQSYQAAKEVVSAALRKGSRALPHTSRGLSNVCLVPQVWSTRVPVPMTAEKAKEATKKGKEPFTQQFELKDVFPHFCDRKTKLLDLSSAPYVLRAMGLTIYSDEEKGIREQLEKVDGMGKPVSLKTMQGWVEEHGKNYVKSYDDAYSAVGTLCHEGIIGDKSGRIQVPFLRHLVSEVGDKIKADTFDKIMKGGDSAVAVGIKGDSCSLDEFLTFLQK</sequence>
<dbReference type="InterPro" id="IPR036457">
    <property type="entry name" value="PPM-type-like_dom_sf"/>
</dbReference>
<comment type="caution">
    <text evidence="3">The sequence shown here is derived from an EMBL/GenBank/DDBJ whole genome shotgun (WGS) entry which is preliminary data.</text>
</comment>
<accession>A0ABP0KEV4</accession>
<name>A0ABP0KEV4_9DINO</name>
<evidence type="ECO:0000313" key="4">
    <source>
        <dbReference type="Proteomes" id="UP001642484"/>
    </source>
</evidence>
<reference evidence="3 4" key="1">
    <citation type="submission" date="2024-02" db="EMBL/GenBank/DDBJ databases">
        <authorList>
            <person name="Chen Y."/>
            <person name="Shah S."/>
            <person name="Dougan E. K."/>
            <person name="Thang M."/>
            <person name="Chan C."/>
        </authorList>
    </citation>
    <scope>NUCLEOTIDE SEQUENCE [LARGE SCALE GENOMIC DNA]</scope>
</reference>
<feature type="region of interest" description="Disordered" evidence="1">
    <location>
        <begin position="688"/>
        <end position="707"/>
    </location>
</feature>
<organism evidence="3 4">
    <name type="scientific">Durusdinium trenchii</name>
    <dbReference type="NCBI Taxonomy" id="1381693"/>
    <lineage>
        <taxon>Eukaryota</taxon>
        <taxon>Sar</taxon>
        <taxon>Alveolata</taxon>
        <taxon>Dinophyceae</taxon>
        <taxon>Suessiales</taxon>
        <taxon>Symbiodiniaceae</taxon>
        <taxon>Durusdinium</taxon>
    </lineage>
</organism>
<dbReference type="Gene3D" id="3.60.40.10">
    <property type="entry name" value="PPM-type phosphatase domain"/>
    <property type="match status" value="1"/>
</dbReference>
<evidence type="ECO:0000256" key="1">
    <source>
        <dbReference type="SAM" id="MobiDB-lite"/>
    </source>
</evidence>
<dbReference type="PANTHER" id="PTHR43393:SF3">
    <property type="entry name" value="LYSINE DECARBOXYLASE-LIKE PROTEIN"/>
    <property type="match status" value="1"/>
</dbReference>
<dbReference type="InterPro" id="IPR052341">
    <property type="entry name" value="LOG_family_nucleotidases"/>
</dbReference>
<keyword evidence="4" id="KW-1185">Reference proteome</keyword>
<evidence type="ECO:0000259" key="2">
    <source>
        <dbReference type="PROSITE" id="PS51746"/>
    </source>
</evidence>
<dbReference type="Pfam" id="PF03641">
    <property type="entry name" value="Lysine_decarbox"/>
    <property type="match status" value="1"/>
</dbReference>
<dbReference type="InterPro" id="IPR031100">
    <property type="entry name" value="LOG_fam"/>
</dbReference>
<gene>
    <name evidence="3" type="ORF">CCMP2556_LOCUS15957</name>
</gene>
<dbReference type="SUPFAM" id="SSF81606">
    <property type="entry name" value="PP2C-like"/>
    <property type="match status" value="1"/>
</dbReference>
<dbReference type="SUPFAM" id="SSF102405">
    <property type="entry name" value="MCP/YpsA-like"/>
    <property type="match status" value="1"/>
</dbReference>
<dbReference type="InterPro" id="IPR001932">
    <property type="entry name" value="PPM-type_phosphatase-like_dom"/>
</dbReference>
<proteinExistence type="predicted"/>
<protein>
    <recommendedName>
        <fullName evidence="2">PPM-type phosphatase domain-containing protein</fullName>
    </recommendedName>
</protein>
<dbReference type="Pfam" id="PF00481">
    <property type="entry name" value="PP2C"/>
    <property type="match status" value="1"/>
</dbReference>
<dbReference type="Gene3D" id="3.40.50.450">
    <property type="match status" value="1"/>
</dbReference>
<dbReference type="Proteomes" id="UP001642484">
    <property type="component" value="Unassembled WGS sequence"/>
</dbReference>
<feature type="domain" description="PPM-type phosphatase" evidence="2">
    <location>
        <begin position="526"/>
        <end position="937"/>
    </location>
</feature>